<sequence length="80" mass="9205">MNHLDGSVAPLDDNQKVTIEPPTNNMLERGTYPKTKPLLSHMVTKHIIGQYIYQLAIFLINNEPVHSTITNCMRIWRMVT</sequence>
<dbReference type="Proteomes" id="UP001163321">
    <property type="component" value="Chromosome 2"/>
</dbReference>
<comment type="caution">
    <text evidence="1">The sequence shown here is derived from an EMBL/GenBank/DDBJ whole genome shotgun (WGS) entry which is preliminary data.</text>
</comment>
<name>A0ACC0WCC9_9STRA</name>
<organism evidence="1 2">
    <name type="scientific">Peronosclerospora sorghi</name>
    <dbReference type="NCBI Taxonomy" id="230839"/>
    <lineage>
        <taxon>Eukaryota</taxon>
        <taxon>Sar</taxon>
        <taxon>Stramenopiles</taxon>
        <taxon>Oomycota</taxon>
        <taxon>Peronosporomycetes</taxon>
        <taxon>Peronosporales</taxon>
        <taxon>Peronosporaceae</taxon>
        <taxon>Peronosclerospora</taxon>
    </lineage>
</organism>
<gene>
    <name evidence="1" type="ORF">PsorP6_017819</name>
</gene>
<evidence type="ECO:0000313" key="2">
    <source>
        <dbReference type="Proteomes" id="UP001163321"/>
    </source>
</evidence>
<accession>A0ACC0WCC9</accession>
<protein>
    <submittedName>
        <fullName evidence="1">Uncharacterized protein</fullName>
    </submittedName>
</protein>
<dbReference type="EMBL" id="CM047581">
    <property type="protein sequence ID" value="KAI9916402.1"/>
    <property type="molecule type" value="Genomic_DNA"/>
</dbReference>
<evidence type="ECO:0000313" key="1">
    <source>
        <dbReference type="EMBL" id="KAI9916402.1"/>
    </source>
</evidence>
<proteinExistence type="predicted"/>
<keyword evidence="2" id="KW-1185">Reference proteome</keyword>
<reference evidence="1 2" key="1">
    <citation type="journal article" date="2022" name="bioRxiv">
        <title>The genome of the oomycete Peronosclerospora sorghi, a cosmopolitan pathogen of maize and sorghum, is inflated with dispersed pseudogenes.</title>
        <authorList>
            <person name="Fletcher K."/>
            <person name="Martin F."/>
            <person name="Isakeit T."/>
            <person name="Cavanaugh K."/>
            <person name="Magill C."/>
            <person name="Michelmore R."/>
        </authorList>
    </citation>
    <scope>NUCLEOTIDE SEQUENCE [LARGE SCALE GENOMIC DNA]</scope>
    <source>
        <strain evidence="1">P6</strain>
    </source>
</reference>